<proteinExistence type="predicted"/>
<name>A0ABR6KZE5_9HYPH</name>
<sequence length="77" mass="8360">MHDGITRAREGKQSGRNSRHAGREQDTGLRTFIDCQAILDDFAVGMIEARVDESGSGSAWRLLAAGDEIEEIAPLFG</sequence>
<reference evidence="2 3" key="1">
    <citation type="submission" date="2020-08" db="EMBL/GenBank/DDBJ databases">
        <title>Genomic Encyclopedia of Type Strains, Phase IV (KMG-IV): sequencing the most valuable type-strain genomes for metagenomic binning, comparative biology and taxonomic classification.</title>
        <authorList>
            <person name="Goeker M."/>
        </authorList>
    </citation>
    <scope>NUCLEOTIDE SEQUENCE [LARGE SCALE GENOMIC DNA]</scope>
    <source>
        <strain evidence="2 3">DSM 7050</strain>
    </source>
</reference>
<dbReference type="EMBL" id="JACHOT010000001">
    <property type="protein sequence ID" value="MBB4649914.1"/>
    <property type="molecule type" value="Genomic_DNA"/>
</dbReference>
<protein>
    <submittedName>
        <fullName evidence="2">Uncharacterized protein</fullName>
    </submittedName>
</protein>
<accession>A0ABR6KZE5</accession>
<dbReference type="Proteomes" id="UP000539538">
    <property type="component" value="Unassembled WGS sequence"/>
</dbReference>
<gene>
    <name evidence="2" type="ORF">GGQ99_001636</name>
</gene>
<feature type="compositionally biased region" description="Basic and acidic residues" evidence="1">
    <location>
        <begin position="1"/>
        <end position="13"/>
    </location>
</feature>
<evidence type="ECO:0000256" key="1">
    <source>
        <dbReference type="SAM" id="MobiDB-lite"/>
    </source>
</evidence>
<keyword evidence="3" id="KW-1185">Reference proteome</keyword>
<comment type="caution">
    <text evidence="2">The sequence shown here is derived from an EMBL/GenBank/DDBJ whole genome shotgun (WGS) entry which is preliminary data.</text>
</comment>
<evidence type="ECO:0000313" key="2">
    <source>
        <dbReference type="EMBL" id="MBB4649914.1"/>
    </source>
</evidence>
<evidence type="ECO:0000313" key="3">
    <source>
        <dbReference type="Proteomes" id="UP000539538"/>
    </source>
</evidence>
<organism evidence="2 3">
    <name type="scientific">Aminobacter niigataensis</name>
    <dbReference type="NCBI Taxonomy" id="83265"/>
    <lineage>
        <taxon>Bacteria</taxon>
        <taxon>Pseudomonadati</taxon>
        <taxon>Pseudomonadota</taxon>
        <taxon>Alphaproteobacteria</taxon>
        <taxon>Hyphomicrobiales</taxon>
        <taxon>Phyllobacteriaceae</taxon>
        <taxon>Aminobacter</taxon>
    </lineage>
</organism>
<feature type="region of interest" description="Disordered" evidence="1">
    <location>
        <begin position="1"/>
        <end position="26"/>
    </location>
</feature>